<dbReference type="Pfam" id="PF01757">
    <property type="entry name" value="Acyl_transf_3"/>
    <property type="match status" value="1"/>
</dbReference>
<feature type="transmembrane region" description="Helical" evidence="7">
    <location>
        <begin position="54"/>
        <end position="69"/>
    </location>
</feature>
<comment type="subcellular location">
    <subcellularLocation>
        <location evidence="1">Cell membrane</location>
        <topology evidence="1">Multi-pass membrane protein</topology>
    </subcellularLocation>
</comment>
<feature type="transmembrane region" description="Helical" evidence="7">
    <location>
        <begin position="143"/>
        <end position="162"/>
    </location>
</feature>
<evidence type="ECO:0000256" key="5">
    <source>
        <dbReference type="ARBA" id="ARBA00022989"/>
    </source>
</evidence>
<dbReference type="GO" id="GO:0005886">
    <property type="term" value="C:plasma membrane"/>
    <property type="evidence" value="ECO:0007669"/>
    <property type="project" value="UniProtKB-SubCell"/>
</dbReference>
<dbReference type="PANTHER" id="PTHR40074">
    <property type="entry name" value="O-ACETYLTRANSFERASE WECH"/>
    <property type="match status" value="1"/>
</dbReference>
<keyword evidence="10" id="KW-1185">Reference proteome</keyword>
<feature type="transmembrane region" description="Helical" evidence="7">
    <location>
        <begin position="200"/>
        <end position="217"/>
    </location>
</feature>
<dbReference type="Proteomes" id="UP001139354">
    <property type="component" value="Unassembled WGS sequence"/>
</dbReference>
<evidence type="ECO:0000313" key="9">
    <source>
        <dbReference type="EMBL" id="MCC2031844.1"/>
    </source>
</evidence>
<sequence length="346" mass="38188">MTENERARIAWPDAARGMAIVLVVLHHGIIYSFAEGLADPFWVAATEFLRTMRMPLFFMAAGLFAGKWVSGPWRPLFRSKVLLLAWVFALWVAIRWVVLNLIPGEDSETGILQLPLHMLWPIGGWFLFALAIFFVLGRLTKDVPPVWQIVVAGVISAVWFSIDNGNVVGNNAWDGIPLYYFFFVLGCYGRTLLLRAVDGTRLWMSIAIVAAWALAYFELDSIGLTDAPGISFALRLMGLAAGVVIAKSLADVVVLRHLGQSTLPIYMSHSLWIALAVWVATLIIQPSTIAGWLTPLAIGAVGLGLGYLSGRIAPKIRLGWLFDTPRWLSGTFDRAWPQRTRAQGAA</sequence>
<feature type="transmembrane region" description="Helical" evidence="7">
    <location>
        <begin position="118"/>
        <end position="136"/>
    </location>
</feature>
<feature type="transmembrane region" description="Helical" evidence="7">
    <location>
        <begin position="229"/>
        <end position="250"/>
    </location>
</feature>
<dbReference type="AlphaFoldDB" id="A0A9X1S2C2"/>
<keyword evidence="5 7" id="KW-1133">Transmembrane helix</keyword>
<name>A0A9X1S2C2_9MICO</name>
<comment type="similarity">
    <text evidence="2">Belongs to the acyltransferase 3 family.</text>
</comment>
<accession>A0A9X1S2C2</accession>
<feature type="transmembrane region" description="Helical" evidence="7">
    <location>
        <begin position="177"/>
        <end position="193"/>
    </location>
</feature>
<keyword evidence="9" id="KW-0808">Transferase</keyword>
<feature type="transmembrane region" description="Helical" evidence="7">
    <location>
        <begin position="262"/>
        <end position="283"/>
    </location>
</feature>
<feature type="domain" description="Acyltransferase 3" evidence="8">
    <location>
        <begin position="9"/>
        <end position="308"/>
    </location>
</feature>
<comment type="caution">
    <text evidence="9">The sequence shown here is derived from an EMBL/GenBank/DDBJ whole genome shotgun (WGS) entry which is preliminary data.</text>
</comment>
<dbReference type="PANTHER" id="PTHR40074:SF4">
    <property type="entry name" value="INNER MEMBRANE PROTEIN YCFT"/>
    <property type="match status" value="1"/>
</dbReference>
<evidence type="ECO:0000256" key="6">
    <source>
        <dbReference type="ARBA" id="ARBA00023136"/>
    </source>
</evidence>
<reference evidence="9" key="1">
    <citation type="submission" date="2021-04" db="EMBL/GenBank/DDBJ databases">
        <title>Microbacterium tenobrionis sp. nov. and Microbacterium allomyrinae sp. nov., isolated from larvae of Tenobrio molitor and Allomyrina dichotoma, respectively.</title>
        <authorList>
            <person name="Lee S.D."/>
        </authorList>
    </citation>
    <scope>NUCLEOTIDE SEQUENCE</scope>
    <source>
        <strain evidence="9">BWT-G7</strain>
    </source>
</reference>
<evidence type="ECO:0000256" key="2">
    <source>
        <dbReference type="ARBA" id="ARBA00007400"/>
    </source>
</evidence>
<dbReference type="GO" id="GO:0016413">
    <property type="term" value="F:O-acetyltransferase activity"/>
    <property type="evidence" value="ECO:0007669"/>
    <property type="project" value="TreeGrafter"/>
</dbReference>
<evidence type="ECO:0000313" key="10">
    <source>
        <dbReference type="Proteomes" id="UP001139354"/>
    </source>
</evidence>
<dbReference type="RefSeq" id="WP_229383776.1">
    <property type="nucleotide sequence ID" value="NZ_JAGTTN010000002.1"/>
</dbReference>
<dbReference type="GO" id="GO:0009246">
    <property type="term" value="P:enterobacterial common antigen biosynthetic process"/>
    <property type="evidence" value="ECO:0007669"/>
    <property type="project" value="TreeGrafter"/>
</dbReference>
<feature type="transmembrane region" description="Helical" evidence="7">
    <location>
        <begin position="81"/>
        <end position="98"/>
    </location>
</feature>
<evidence type="ECO:0000256" key="4">
    <source>
        <dbReference type="ARBA" id="ARBA00022692"/>
    </source>
</evidence>
<feature type="transmembrane region" description="Helical" evidence="7">
    <location>
        <begin position="14"/>
        <end position="34"/>
    </location>
</feature>
<dbReference type="EMBL" id="JAGTTN010000002">
    <property type="protein sequence ID" value="MCC2031844.1"/>
    <property type="molecule type" value="Genomic_DNA"/>
</dbReference>
<proteinExistence type="inferred from homology"/>
<protein>
    <submittedName>
        <fullName evidence="9">Acyltransferase family protein</fullName>
    </submittedName>
</protein>
<dbReference type="InterPro" id="IPR002656">
    <property type="entry name" value="Acyl_transf_3_dom"/>
</dbReference>
<evidence type="ECO:0000256" key="7">
    <source>
        <dbReference type="SAM" id="Phobius"/>
    </source>
</evidence>
<keyword evidence="4 7" id="KW-0812">Transmembrane</keyword>
<evidence type="ECO:0000259" key="8">
    <source>
        <dbReference type="Pfam" id="PF01757"/>
    </source>
</evidence>
<organism evidence="9 10">
    <name type="scientific">Microbacterium allomyrinae</name>
    <dbReference type="NCBI Taxonomy" id="2830666"/>
    <lineage>
        <taxon>Bacteria</taxon>
        <taxon>Bacillati</taxon>
        <taxon>Actinomycetota</taxon>
        <taxon>Actinomycetes</taxon>
        <taxon>Micrococcales</taxon>
        <taxon>Microbacteriaceae</taxon>
        <taxon>Microbacterium</taxon>
    </lineage>
</organism>
<gene>
    <name evidence="9" type="ORF">KEC57_06555</name>
</gene>
<feature type="transmembrane region" description="Helical" evidence="7">
    <location>
        <begin position="289"/>
        <end position="308"/>
    </location>
</feature>
<keyword evidence="6 7" id="KW-0472">Membrane</keyword>
<evidence type="ECO:0000256" key="1">
    <source>
        <dbReference type="ARBA" id="ARBA00004651"/>
    </source>
</evidence>
<keyword evidence="3" id="KW-1003">Cell membrane</keyword>
<evidence type="ECO:0000256" key="3">
    <source>
        <dbReference type="ARBA" id="ARBA00022475"/>
    </source>
</evidence>
<keyword evidence="9" id="KW-0012">Acyltransferase</keyword>